<evidence type="ECO:0000313" key="1">
    <source>
        <dbReference type="EMBL" id="GFY17227.1"/>
    </source>
</evidence>
<dbReference type="EMBL" id="BMAU01021343">
    <property type="protein sequence ID" value="GFY17227.1"/>
    <property type="molecule type" value="Genomic_DNA"/>
</dbReference>
<sequence length="78" mass="9027">MDVRKRVVPSRHWGTLNSRRAASPLVWWVEGEERWVASDQPQGVRPQNWGGTETDMTSPFRLLPCLLDIKFRDTPVPI</sequence>
<keyword evidence="2" id="KW-1185">Reference proteome</keyword>
<gene>
    <name evidence="1" type="ORF">TNCV_1090031</name>
</gene>
<proteinExistence type="predicted"/>
<accession>A0A8X6VG04</accession>
<dbReference type="Proteomes" id="UP000887159">
    <property type="component" value="Unassembled WGS sequence"/>
</dbReference>
<organism evidence="1 2">
    <name type="scientific">Trichonephila clavipes</name>
    <name type="common">Golden silk orbweaver</name>
    <name type="synonym">Nephila clavipes</name>
    <dbReference type="NCBI Taxonomy" id="2585209"/>
    <lineage>
        <taxon>Eukaryota</taxon>
        <taxon>Metazoa</taxon>
        <taxon>Ecdysozoa</taxon>
        <taxon>Arthropoda</taxon>
        <taxon>Chelicerata</taxon>
        <taxon>Arachnida</taxon>
        <taxon>Araneae</taxon>
        <taxon>Araneomorphae</taxon>
        <taxon>Entelegynae</taxon>
        <taxon>Araneoidea</taxon>
        <taxon>Nephilidae</taxon>
        <taxon>Trichonephila</taxon>
    </lineage>
</organism>
<comment type="caution">
    <text evidence="1">The sequence shown here is derived from an EMBL/GenBank/DDBJ whole genome shotgun (WGS) entry which is preliminary data.</text>
</comment>
<dbReference type="AlphaFoldDB" id="A0A8X6VG04"/>
<protein>
    <submittedName>
        <fullName evidence="1">Uncharacterized protein</fullName>
    </submittedName>
</protein>
<reference evidence="1" key="1">
    <citation type="submission" date="2020-08" db="EMBL/GenBank/DDBJ databases">
        <title>Multicomponent nature underlies the extraordinary mechanical properties of spider dragline silk.</title>
        <authorList>
            <person name="Kono N."/>
            <person name="Nakamura H."/>
            <person name="Mori M."/>
            <person name="Yoshida Y."/>
            <person name="Ohtoshi R."/>
            <person name="Malay A.D."/>
            <person name="Moran D.A.P."/>
            <person name="Tomita M."/>
            <person name="Numata K."/>
            <person name="Arakawa K."/>
        </authorList>
    </citation>
    <scope>NUCLEOTIDE SEQUENCE</scope>
</reference>
<name>A0A8X6VG04_TRICX</name>
<evidence type="ECO:0000313" key="2">
    <source>
        <dbReference type="Proteomes" id="UP000887159"/>
    </source>
</evidence>